<feature type="transmembrane region" description="Helical" evidence="1">
    <location>
        <begin position="143"/>
        <end position="165"/>
    </location>
</feature>
<dbReference type="SUPFAM" id="SSF141571">
    <property type="entry name" value="Pentapeptide repeat-like"/>
    <property type="match status" value="1"/>
</dbReference>
<proteinExistence type="predicted"/>
<dbReference type="Gene3D" id="2.160.20.80">
    <property type="entry name" value="E3 ubiquitin-protein ligase SopA"/>
    <property type="match status" value="1"/>
</dbReference>
<comment type="caution">
    <text evidence="2">The sequence shown here is derived from an EMBL/GenBank/DDBJ whole genome shotgun (WGS) entry which is preliminary data.</text>
</comment>
<feature type="transmembrane region" description="Helical" evidence="1">
    <location>
        <begin position="28"/>
        <end position="50"/>
    </location>
</feature>
<evidence type="ECO:0000313" key="2">
    <source>
        <dbReference type="EMBL" id="MBC8756577.1"/>
    </source>
</evidence>
<feature type="transmembrane region" description="Helical" evidence="1">
    <location>
        <begin position="56"/>
        <end position="77"/>
    </location>
</feature>
<gene>
    <name evidence="2" type="ORF">H2O64_18035</name>
</gene>
<name>A0ABR7QDG5_9FLAO</name>
<dbReference type="Pfam" id="PF00805">
    <property type="entry name" value="Pentapeptide"/>
    <property type="match status" value="2"/>
</dbReference>
<keyword evidence="3" id="KW-1185">Reference proteome</keyword>
<organism evidence="2 3">
    <name type="scientific">Kordia aestuariivivens</name>
    <dbReference type="NCBI Taxonomy" id="2759037"/>
    <lineage>
        <taxon>Bacteria</taxon>
        <taxon>Pseudomonadati</taxon>
        <taxon>Bacteroidota</taxon>
        <taxon>Flavobacteriia</taxon>
        <taxon>Flavobacteriales</taxon>
        <taxon>Flavobacteriaceae</taxon>
        <taxon>Kordia</taxon>
    </lineage>
</organism>
<evidence type="ECO:0000256" key="1">
    <source>
        <dbReference type="SAM" id="Phobius"/>
    </source>
</evidence>
<dbReference type="RefSeq" id="WP_187563615.1">
    <property type="nucleotide sequence ID" value="NZ_JACGWS010000012.1"/>
</dbReference>
<dbReference type="PANTHER" id="PTHR14136">
    <property type="entry name" value="BTB_POZ DOMAIN-CONTAINING PROTEIN KCTD9"/>
    <property type="match status" value="1"/>
</dbReference>
<protein>
    <submittedName>
        <fullName evidence="2">Pentapeptide repeat-containing protein</fullName>
    </submittedName>
</protein>
<keyword evidence="1" id="KW-0812">Transmembrane</keyword>
<accession>A0ABR7QDG5</accession>
<dbReference type="Proteomes" id="UP000619238">
    <property type="component" value="Unassembled WGS sequence"/>
</dbReference>
<keyword evidence="1" id="KW-0472">Membrane</keyword>
<keyword evidence="1" id="KW-1133">Transmembrane helix</keyword>
<evidence type="ECO:0000313" key="3">
    <source>
        <dbReference type="Proteomes" id="UP000619238"/>
    </source>
</evidence>
<dbReference type="EMBL" id="JACGWS010000012">
    <property type="protein sequence ID" value="MBC8756577.1"/>
    <property type="molecule type" value="Genomic_DNA"/>
</dbReference>
<sequence>MTENEIKKLQEENERLKKIRPKSNNEKLLIGIIVGAFVGFVVIWGLNIASDYQKEVYLIFISIFIFIAILFLGTVWFRNRIIKKFFGKDVDFDNIIEESQSTLNIVSEKVVQTLPIESTDKEKMKLYAPRIISFLLWSNYRNWALRVMLTFIAGCSGLVVTMLTLNQNKLFESQNKKMDQQTQLVEASRRSTQMFIMGEVLSDLNTELKDPLNKKDTLSNTLVGRIISLSRSMKPYKYLQSYREGGYSDSLAFTKIISPERGQLLITLLRSKIDSVFFRKNILGRNNSNFSYAELNNANLGKANLPKTNLAYVNLSFANLSDANLPFANLSDANLSFANLSNAELGNANLTYADLSNAELGNANLTFADLSNANLRSADLRGANLSNTNLRSTDLTNVKSLDRTKVDRYDWLTFIRDSLKLKGSEKIYNEYRVDSTHRSYYYINKEIKEIMKPILIRKK</sequence>
<reference evidence="2 3" key="1">
    <citation type="submission" date="2020-07" db="EMBL/GenBank/DDBJ databases">
        <title>Description of Kordia aestuariivivens sp. nov., isolated from a tidal flat.</title>
        <authorList>
            <person name="Park S."/>
            <person name="Yoon J.-H."/>
        </authorList>
    </citation>
    <scope>NUCLEOTIDE SEQUENCE [LARGE SCALE GENOMIC DNA]</scope>
    <source>
        <strain evidence="2 3">YSTF-M3</strain>
    </source>
</reference>
<dbReference type="InterPro" id="IPR001646">
    <property type="entry name" value="5peptide_repeat"/>
</dbReference>
<dbReference type="PANTHER" id="PTHR14136:SF17">
    <property type="entry name" value="BTB_POZ DOMAIN-CONTAINING PROTEIN KCTD9"/>
    <property type="match status" value="1"/>
</dbReference>
<dbReference type="InterPro" id="IPR051082">
    <property type="entry name" value="Pentapeptide-BTB/POZ_domain"/>
</dbReference>